<evidence type="ECO:0000256" key="9">
    <source>
        <dbReference type="ARBA" id="ARBA00023027"/>
    </source>
</evidence>
<evidence type="ECO:0000256" key="8">
    <source>
        <dbReference type="ARBA" id="ARBA00022840"/>
    </source>
</evidence>
<dbReference type="GO" id="GO:0009435">
    <property type="term" value="P:NAD+ biosynthetic process"/>
    <property type="evidence" value="ECO:0007669"/>
    <property type="project" value="UniProtKB-UniRule"/>
</dbReference>
<evidence type="ECO:0000256" key="3">
    <source>
        <dbReference type="ARBA" id="ARBA00009014"/>
    </source>
</evidence>
<dbReference type="Gene3D" id="3.40.50.620">
    <property type="entry name" value="HUPs"/>
    <property type="match status" value="1"/>
</dbReference>
<dbReference type="Pfam" id="PF01467">
    <property type="entry name" value="CTP_transf_like"/>
    <property type="match status" value="1"/>
</dbReference>
<dbReference type="EC" id="2.7.7.18" evidence="11"/>
<comment type="similarity">
    <text evidence="3 11">Belongs to the NadD family.</text>
</comment>
<dbReference type="NCBIfam" id="TIGR00482">
    <property type="entry name" value="nicotinate (nicotinamide) nucleotide adenylyltransferase"/>
    <property type="match status" value="1"/>
</dbReference>
<sequence length="213" mass="23364">MAYRIYLGGSFDPVHRSHLHMAMAVYTQLSAKLGADGITLCLLPTAGNPFKGAPTASAHRLSMLSLATQDLPIAIDDYELTQPPPIYTIDTIAHLHATYPDDVLIFVIGFDSLVSLPRWRGGEALADMVKFWAFARVGETGTPSDTLMARCTTDLDKFLAQDGKIYLDDTPIDAMSSSHIRQLIGDGKTDTLAHYLHPAVIDYIDTHQLYQDG</sequence>
<dbReference type="EMBL" id="MUYU01000022">
    <property type="protein sequence ID" value="OOS23030.1"/>
    <property type="molecule type" value="Genomic_DNA"/>
</dbReference>
<evidence type="ECO:0000256" key="7">
    <source>
        <dbReference type="ARBA" id="ARBA00022741"/>
    </source>
</evidence>
<dbReference type="PANTHER" id="PTHR39321">
    <property type="entry name" value="NICOTINATE-NUCLEOTIDE ADENYLYLTRANSFERASE-RELATED"/>
    <property type="match status" value="1"/>
</dbReference>
<feature type="domain" description="Cytidyltransferase-like" evidence="12">
    <location>
        <begin position="6"/>
        <end position="182"/>
    </location>
</feature>
<evidence type="ECO:0000256" key="2">
    <source>
        <dbReference type="ARBA" id="ARBA00005019"/>
    </source>
</evidence>
<dbReference type="STRING" id="470453.B0680_08605"/>
<evidence type="ECO:0000256" key="11">
    <source>
        <dbReference type="HAMAP-Rule" id="MF_00244"/>
    </source>
</evidence>
<keyword evidence="5 11" id="KW-0808">Transferase</keyword>
<keyword evidence="4 11" id="KW-0662">Pyridine nucleotide biosynthesis</keyword>
<comment type="pathway">
    <text evidence="2 11">Cofactor biosynthesis; NAD(+) biosynthesis; deamido-NAD(+) from nicotinate D-ribonucleotide: step 1/1.</text>
</comment>
<evidence type="ECO:0000256" key="10">
    <source>
        <dbReference type="ARBA" id="ARBA00048721"/>
    </source>
</evidence>
<comment type="function">
    <text evidence="1 11">Catalyzes the reversible adenylation of nicotinate mononucleotide (NaMN) to nicotinic acid adenine dinucleotide (NaAD).</text>
</comment>
<keyword evidence="7 11" id="KW-0547">Nucleotide-binding</keyword>
<dbReference type="AlphaFoldDB" id="A0A1T0CL05"/>
<keyword evidence="8 11" id="KW-0067">ATP-binding</keyword>
<evidence type="ECO:0000256" key="1">
    <source>
        <dbReference type="ARBA" id="ARBA00002324"/>
    </source>
</evidence>
<evidence type="ECO:0000256" key="6">
    <source>
        <dbReference type="ARBA" id="ARBA00022695"/>
    </source>
</evidence>
<comment type="caution">
    <text evidence="13">The sequence shown here is derived from an EMBL/GenBank/DDBJ whole genome shotgun (WGS) entry which is preliminary data.</text>
</comment>
<organism evidence="13 14">
    <name type="scientific">Moraxella pluranimalium</name>
    <dbReference type="NCBI Taxonomy" id="470453"/>
    <lineage>
        <taxon>Bacteria</taxon>
        <taxon>Pseudomonadati</taxon>
        <taxon>Pseudomonadota</taxon>
        <taxon>Gammaproteobacteria</taxon>
        <taxon>Moraxellales</taxon>
        <taxon>Moraxellaceae</taxon>
        <taxon>Moraxella</taxon>
    </lineage>
</organism>
<dbReference type="GO" id="GO:0005524">
    <property type="term" value="F:ATP binding"/>
    <property type="evidence" value="ECO:0007669"/>
    <property type="project" value="UniProtKB-KW"/>
</dbReference>
<dbReference type="HAMAP" id="MF_00244">
    <property type="entry name" value="NaMN_adenylyltr"/>
    <property type="match status" value="1"/>
</dbReference>
<comment type="catalytic activity">
    <reaction evidence="10 11">
        <text>nicotinate beta-D-ribonucleotide + ATP + H(+) = deamido-NAD(+) + diphosphate</text>
        <dbReference type="Rhea" id="RHEA:22860"/>
        <dbReference type="ChEBI" id="CHEBI:15378"/>
        <dbReference type="ChEBI" id="CHEBI:30616"/>
        <dbReference type="ChEBI" id="CHEBI:33019"/>
        <dbReference type="ChEBI" id="CHEBI:57502"/>
        <dbReference type="ChEBI" id="CHEBI:58437"/>
        <dbReference type="EC" id="2.7.7.18"/>
    </reaction>
</comment>
<keyword evidence="9 11" id="KW-0520">NAD</keyword>
<protein>
    <recommendedName>
        <fullName evidence="11">Probable nicotinate-nucleotide adenylyltransferase</fullName>
        <ecNumber evidence="11">2.7.7.18</ecNumber>
    </recommendedName>
    <alternativeName>
        <fullName evidence="11">Deamido-NAD(+) diphosphorylase</fullName>
    </alternativeName>
    <alternativeName>
        <fullName evidence="11">Deamido-NAD(+) pyrophosphorylase</fullName>
    </alternativeName>
    <alternativeName>
        <fullName evidence="11">Nicotinate mononucleotide adenylyltransferase</fullName>
        <shortName evidence="11">NaMN adenylyltransferase</shortName>
    </alternativeName>
</protein>
<dbReference type="UniPathway" id="UPA00253">
    <property type="reaction ID" value="UER00332"/>
</dbReference>
<evidence type="ECO:0000256" key="4">
    <source>
        <dbReference type="ARBA" id="ARBA00022642"/>
    </source>
</evidence>
<evidence type="ECO:0000313" key="14">
    <source>
        <dbReference type="Proteomes" id="UP000189800"/>
    </source>
</evidence>
<dbReference type="CDD" id="cd02165">
    <property type="entry name" value="NMNAT"/>
    <property type="match status" value="1"/>
</dbReference>
<dbReference type="InterPro" id="IPR004821">
    <property type="entry name" value="Cyt_trans-like"/>
</dbReference>
<reference evidence="13 14" key="1">
    <citation type="submission" date="2017-02" db="EMBL/GenBank/DDBJ databases">
        <title>Draft genome sequence of Moraxella pluranimalium CCUG 54913T type strain.</title>
        <authorList>
            <person name="Salva-Serra F."/>
            <person name="Engstrom-Jakobsson H."/>
            <person name="Thorell K."/>
            <person name="Jaen-Luchoro D."/>
            <person name="Gonzales-Siles L."/>
            <person name="Karlsson R."/>
            <person name="Yazdan S."/>
            <person name="Boulund F."/>
            <person name="Johnning A."/>
            <person name="Engstrand L."/>
            <person name="Kristiansson E."/>
            <person name="Moore E."/>
        </authorList>
    </citation>
    <scope>NUCLEOTIDE SEQUENCE [LARGE SCALE GENOMIC DNA]</scope>
    <source>
        <strain evidence="13 14">CCUG 54913</strain>
    </source>
</reference>
<evidence type="ECO:0000256" key="5">
    <source>
        <dbReference type="ARBA" id="ARBA00022679"/>
    </source>
</evidence>
<accession>A0A1T0CL05</accession>
<proteinExistence type="inferred from homology"/>
<dbReference type="InterPro" id="IPR005248">
    <property type="entry name" value="NadD/NMNAT"/>
</dbReference>
<gene>
    <name evidence="11" type="primary">nadD</name>
    <name evidence="13" type="ORF">B0680_08605</name>
</gene>
<dbReference type="InterPro" id="IPR014729">
    <property type="entry name" value="Rossmann-like_a/b/a_fold"/>
</dbReference>
<dbReference type="SUPFAM" id="SSF52374">
    <property type="entry name" value="Nucleotidylyl transferase"/>
    <property type="match status" value="1"/>
</dbReference>
<dbReference type="Proteomes" id="UP000189800">
    <property type="component" value="Unassembled WGS sequence"/>
</dbReference>
<evidence type="ECO:0000313" key="13">
    <source>
        <dbReference type="EMBL" id="OOS23030.1"/>
    </source>
</evidence>
<dbReference type="GO" id="GO:0004515">
    <property type="term" value="F:nicotinate-nucleotide adenylyltransferase activity"/>
    <property type="evidence" value="ECO:0007669"/>
    <property type="project" value="UniProtKB-UniRule"/>
</dbReference>
<keyword evidence="14" id="KW-1185">Reference proteome</keyword>
<keyword evidence="6 11" id="KW-0548">Nucleotidyltransferase</keyword>
<dbReference type="PANTHER" id="PTHR39321:SF3">
    <property type="entry name" value="PHOSPHOPANTETHEINE ADENYLYLTRANSFERASE"/>
    <property type="match status" value="1"/>
</dbReference>
<name>A0A1T0CL05_9GAMM</name>
<evidence type="ECO:0000259" key="12">
    <source>
        <dbReference type="Pfam" id="PF01467"/>
    </source>
</evidence>